<comment type="similarity">
    <text evidence="1">Belongs to the N-Me-Phe pilin family.</text>
</comment>
<dbReference type="AlphaFoldDB" id="A0A9X4F9A6"/>
<dbReference type="InterPro" id="IPR012902">
    <property type="entry name" value="N_methyl_site"/>
</dbReference>
<keyword evidence="3" id="KW-0472">Membrane</keyword>
<keyword evidence="2" id="KW-0488">Methylation</keyword>
<accession>A0A9X4F9A6</accession>
<dbReference type="EMBL" id="JAKNAX010000022">
    <property type="protein sequence ID" value="MDE1346733.1"/>
    <property type="molecule type" value="Genomic_DNA"/>
</dbReference>
<dbReference type="Pfam" id="PF07963">
    <property type="entry name" value="N_methyl"/>
    <property type="match status" value="1"/>
</dbReference>
<evidence type="ECO:0000313" key="4">
    <source>
        <dbReference type="EMBL" id="MDE1346733.1"/>
    </source>
</evidence>
<reference evidence="4 7" key="1">
    <citation type="submission" date="2022-02" db="EMBL/GenBank/DDBJ databases">
        <title>Emergence and expansion in Europe of a Vibrio aestuarianus clonal complex pathogenic for oysters.</title>
        <authorList>
            <person name="Mesnil A."/>
            <person name="Travers M.-A."/>
        </authorList>
    </citation>
    <scope>NUCLEOTIDE SEQUENCE</scope>
    <source>
        <strain evidence="4">19_064_15T1</strain>
        <strain evidence="5 7">U17</strain>
    </source>
</reference>
<dbReference type="NCBIfam" id="TIGR02532">
    <property type="entry name" value="IV_pilin_GFxxxE"/>
    <property type="match status" value="1"/>
</dbReference>
<evidence type="ECO:0000256" key="1">
    <source>
        <dbReference type="ARBA" id="ARBA00005233"/>
    </source>
</evidence>
<evidence type="ECO:0000256" key="2">
    <source>
        <dbReference type="ARBA" id="ARBA00022481"/>
    </source>
</evidence>
<gene>
    <name evidence="4" type="ORF">L9X51_09845</name>
    <name evidence="5" type="ORF">PYE67_02395</name>
</gene>
<protein>
    <submittedName>
        <fullName evidence="4">Pilin</fullName>
    </submittedName>
</protein>
<evidence type="ECO:0000313" key="7">
    <source>
        <dbReference type="Proteomes" id="UP001241226"/>
    </source>
</evidence>
<keyword evidence="3" id="KW-0812">Transmembrane</keyword>
<evidence type="ECO:0000256" key="3">
    <source>
        <dbReference type="SAM" id="Phobius"/>
    </source>
</evidence>
<feature type="transmembrane region" description="Helical" evidence="3">
    <location>
        <begin position="12"/>
        <end position="32"/>
    </location>
</feature>
<dbReference type="EMBL" id="CP118711">
    <property type="protein sequence ID" value="WGK85698.1"/>
    <property type="molecule type" value="Genomic_DNA"/>
</dbReference>
<dbReference type="SUPFAM" id="SSF54523">
    <property type="entry name" value="Pili subunits"/>
    <property type="match status" value="1"/>
</dbReference>
<proteinExistence type="inferred from homology"/>
<dbReference type="RefSeq" id="WP_176313001.1">
    <property type="nucleotide sequence ID" value="NZ_CALYLG010000233.1"/>
</dbReference>
<keyword evidence="3" id="KW-1133">Transmembrane helix</keyword>
<evidence type="ECO:0000313" key="6">
    <source>
        <dbReference type="Proteomes" id="UP001140978"/>
    </source>
</evidence>
<name>A0A9X4F9A6_9VIBR</name>
<dbReference type="PANTHER" id="PTHR30093:SF34">
    <property type="entry name" value="PREPILIN PEPTIDASE-DEPENDENT PROTEIN D"/>
    <property type="match status" value="1"/>
</dbReference>
<dbReference type="Proteomes" id="UP001140978">
    <property type="component" value="Unassembled WGS sequence"/>
</dbReference>
<evidence type="ECO:0000313" key="5">
    <source>
        <dbReference type="EMBL" id="WGK85698.1"/>
    </source>
</evidence>
<dbReference type="PANTHER" id="PTHR30093">
    <property type="entry name" value="GENERAL SECRETION PATHWAY PROTEIN G"/>
    <property type="match status" value="1"/>
</dbReference>
<sequence length="131" mass="13391">MNTNGNSKQNGFTLIELMIVVAIIGVLSAIAVPAYQNYVKKSEVASGVATLKSLVTLAELEYQDHSTVVSMAVPTSQIGTIAVSGATGITLTFNNTALGTVAINRDSTSGWLCSITGLTPSSAAPTSCPAN</sequence>
<dbReference type="Proteomes" id="UP001241226">
    <property type="component" value="Chromosome 1"/>
</dbReference>
<organism evidence="4 6">
    <name type="scientific">Vibrio aestuarianus</name>
    <dbReference type="NCBI Taxonomy" id="28171"/>
    <lineage>
        <taxon>Bacteria</taxon>
        <taxon>Pseudomonadati</taxon>
        <taxon>Pseudomonadota</taxon>
        <taxon>Gammaproteobacteria</taxon>
        <taxon>Vibrionales</taxon>
        <taxon>Vibrionaceae</taxon>
        <taxon>Vibrio</taxon>
    </lineage>
</organism>
<dbReference type="InterPro" id="IPR045584">
    <property type="entry name" value="Pilin-like"/>
</dbReference>
<dbReference type="Gene3D" id="3.30.700.10">
    <property type="entry name" value="Glycoprotein, Type 4 Pilin"/>
    <property type="match status" value="1"/>
</dbReference>